<dbReference type="Proteomes" id="UP000037688">
    <property type="component" value="Unassembled WGS sequence"/>
</dbReference>
<accession>A0A0N0C586</accession>
<proteinExistence type="predicted"/>
<evidence type="ECO:0000313" key="2">
    <source>
        <dbReference type="Proteomes" id="UP000037688"/>
    </source>
</evidence>
<protein>
    <submittedName>
        <fullName evidence="1">Uncharacterized protein</fullName>
    </submittedName>
</protein>
<gene>
    <name evidence="1" type="ORF">AMS66_08495</name>
</gene>
<dbReference type="EMBL" id="LITU01000050">
    <property type="protein sequence ID" value="KOY16895.1"/>
    <property type="molecule type" value="Genomic_DNA"/>
</dbReference>
<dbReference type="AlphaFoldDB" id="A0A0N0C586"/>
<organism evidence="1 2">
    <name type="scientific">Paenibacillus xylanivorans</name>
    <dbReference type="NCBI Taxonomy" id="1705561"/>
    <lineage>
        <taxon>Bacteria</taxon>
        <taxon>Bacillati</taxon>
        <taxon>Bacillota</taxon>
        <taxon>Bacilli</taxon>
        <taxon>Bacillales</taxon>
        <taxon>Paenibacillaceae</taxon>
        <taxon>Paenibacillus</taxon>
    </lineage>
</organism>
<sequence length="173" mass="20242">MIITAYRLPALYEQKKISAHDMEEILRLLAQAPLLYDDGLSIQVQDFMEGLEIELEHEVRRAVIELYELAVQACRPFSDLSAYEQLQDALGLQAELWQEEVLTLVEWMEWLKQIGKGQRKLPEYNFTAMLGNLPEGFMIHDFHDELRYQLEQNQTNAWAIEERNRLYAALGVN</sequence>
<dbReference type="RefSeq" id="WP_053780381.1">
    <property type="nucleotide sequence ID" value="NZ_LITU01000050.1"/>
</dbReference>
<comment type="caution">
    <text evidence="1">The sequence shown here is derived from an EMBL/GenBank/DDBJ whole genome shotgun (WGS) entry which is preliminary data.</text>
</comment>
<reference evidence="1 2" key="1">
    <citation type="submission" date="2015-08" db="EMBL/GenBank/DDBJ databases">
        <title>Draft genome sequence of cellulolytic and xylanolytic Paenibacillus sp. A59, isolated from a decaying forest soil from Patagonia, Argentina.</title>
        <authorList>
            <person name="Ghio S."/>
            <person name="Caceres A.M."/>
            <person name="Talia P."/>
            <person name="Grasso D."/>
            <person name="Campos E."/>
        </authorList>
    </citation>
    <scope>NUCLEOTIDE SEQUENCE [LARGE SCALE GENOMIC DNA]</scope>
    <source>
        <strain evidence="1 2">A59</strain>
    </source>
</reference>
<dbReference type="OrthoDB" id="2677925at2"/>
<name>A0A0N0C586_9BACL</name>
<dbReference type="PATRIC" id="fig|1705561.3.peg.1533"/>
<evidence type="ECO:0000313" key="1">
    <source>
        <dbReference type="EMBL" id="KOY16895.1"/>
    </source>
</evidence>
<keyword evidence="2" id="KW-1185">Reference proteome</keyword>